<keyword evidence="4" id="KW-0479">Metal-binding</keyword>
<dbReference type="InterPro" id="IPR043502">
    <property type="entry name" value="DNA/RNA_pol_sf"/>
</dbReference>
<evidence type="ECO:0000256" key="2">
    <source>
        <dbReference type="ARBA" id="ARBA00012180"/>
    </source>
</evidence>
<keyword evidence="4" id="KW-0862">Zinc</keyword>
<dbReference type="PROSITE" id="PS50994">
    <property type="entry name" value="INTEGRASE"/>
    <property type="match status" value="1"/>
</dbReference>
<dbReference type="SUPFAM" id="SSF57756">
    <property type="entry name" value="Retrovirus zinc finger-like domains"/>
    <property type="match status" value="1"/>
</dbReference>
<dbReference type="Gene3D" id="3.30.420.10">
    <property type="entry name" value="Ribonuclease H-like superfamily/Ribonuclease H"/>
    <property type="match status" value="1"/>
</dbReference>
<comment type="caution">
    <text evidence="9">The sequence shown here is derived from an EMBL/GenBank/DDBJ whole genome shotgun (WGS) entry which is preliminary data.</text>
</comment>
<dbReference type="CDD" id="cd01647">
    <property type="entry name" value="RT_LTR"/>
    <property type="match status" value="1"/>
</dbReference>
<evidence type="ECO:0000256" key="6">
    <source>
        <dbReference type="SAM" id="MobiDB-lite"/>
    </source>
</evidence>
<dbReference type="Gene3D" id="3.30.70.270">
    <property type="match status" value="1"/>
</dbReference>
<gene>
    <name evidence="9" type="ORF">H4Q32_026981</name>
</gene>
<evidence type="ECO:0000313" key="9">
    <source>
        <dbReference type="EMBL" id="KAI2647224.1"/>
    </source>
</evidence>
<dbReference type="SMART" id="SM00343">
    <property type="entry name" value="ZnF_C2HC"/>
    <property type="match status" value="1"/>
</dbReference>
<dbReference type="Proteomes" id="UP000830375">
    <property type="component" value="Unassembled WGS sequence"/>
</dbReference>
<keyword evidence="4" id="KW-0863">Zinc-finger</keyword>
<keyword evidence="5" id="KW-0175">Coiled coil</keyword>
<dbReference type="Pfam" id="PF14893">
    <property type="entry name" value="PNMA"/>
    <property type="match status" value="1"/>
</dbReference>
<proteinExistence type="inferred from homology"/>
<organism evidence="9 10">
    <name type="scientific">Labeo rohita</name>
    <name type="common">Indian major carp</name>
    <name type="synonym">Cyprinus rohita</name>
    <dbReference type="NCBI Taxonomy" id="84645"/>
    <lineage>
        <taxon>Eukaryota</taxon>
        <taxon>Metazoa</taxon>
        <taxon>Chordata</taxon>
        <taxon>Craniata</taxon>
        <taxon>Vertebrata</taxon>
        <taxon>Euteleostomi</taxon>
        <taxon>Actinopterygii</taxon>
        <taxon>Neopterygii</taxon>
        <taxon>Teleostei</taxon>
        <taxon>Ostariophysi</taxon>
        <taxon>Cypriniformes</taxon>
        <taxon>Cyprinidae</taxon>
        <taxon>Labeoninae</taxon>
        <taxon>Labeonini</taxon>
        <taxon>Labeo</taxon>
    </lineage>
</organism>
<dbReference type="EMBL" id="JACTAM010000499">
    <property type="protein sequence ID" value="KAI2647224.1"/>
    <property type="molecule type" value="Genomic_DNA"/>
</dbReference>
<feature type="domain" description="CCHC-type" evidence="7">
    <location>
        <begin position="289"/>
        <end position="302"/>
    </location>
</feature>
<dbReference type="InterPro" id="IPR001878">
    <property type="entry name" value="Znf_CCHC"/>
</dbReference>
<reference evidence="9 10" key="1">
    <citation type="submission" date="2022-01" db="EMBL/GenBank/DDBJ databases">
        <title>A high-quality chromosome-level genome assembly of rohu carp, Labeo rohita.</title>
        <authorList>
            <person name="Arick M.A. II"/>
            <person name="Hsu C.-Y."/>
            <person name="Magbanua Z."/>
            <person name="Pechanova O."/>
            <person name="Grover C."/>
            <person name="Miller E."/>
            <person name="Thrash A."/>
            <person name="Ezzel L."/>
            <person name="Alam S."/>
            <person name="Benzie J."/>
            <person name="Hamilton M."/>
            <person name="Karsi A."/>
            <person name="Lawrence M.L."/>
            <person name="Peterson D.G."/>
        </authorList>
    </citation>
    <scope>NUCLEOTIDE SEQUENCE [LARGE SCALE GENOMIC DNA]</scope>
    <source>
        <strain evidence="10">BAU-BD-2019</strain>
        <tissue evidence="9">Blood</tissue>
    </source>
</reference>
<dbReference type="InterPro" id="IPR048270">
    <property type="entry name" value="PNMA_C"/>
</dbReference>
<feature type="compositionally biased region" description="Acidic residues" evidence="6">
    <location>
        <begin position="1174"/>
        <end position="1185"/>
    </location>
</feature>
<dbReference type="InterPro" id="IPR041588">
    <property type="entry name" value="Integrase_H2C2"/>
</dbReference>
<evidence type="ECO:0000259" key="7">
    <source>
        <dbReference type="PROSITE" id="PS50158"/>
    </source>
</evidence>
<comment type="similarity">
    <text evidence="1">Belongs to the beta type-B retroviral polymerase family. HERV class-II K(HML-2) pol subfamily.</text>
</comment>
<dbReference type="Pfam" id="PF17921">
    <property type="entry name" value="Integrase_H2C2"/>
    <property type="match status" value="1"/>
</dbReference>
<dbReference type="InterPro" id="IPR001584">
    <property type="entry name" value="Integrase_cat-core"/>
</dbReference>
<dbReference type="InterPro" id="IPR012337">
    <property type="entry name" value="RNaseH-like_sf"/>
</dbReference>
<feature type="region of interest" description="Disordered" evidence="6">
    <location>
        <begin position="1157"/>
        <end position="1185"/>
    </location>
</feature>
<protein>
    <recommendedName>
        <fullName evidence="3">Gypsy retrotransposon integrase-like protein 1</fullName>
        <ecNumber evidence="2">3.1.26.4</ecNumber>
    </recommendedName>
</protein>
<name>A0ABQ8L9X1_LABRO</name>
<dbReference type="PANTHER" id="PTHR37984:SF5">
    <property type="entry name" value="PROTEIN NYNRIN-LIKE"/>
    <property type="match status" value="1"/>
</dbReference>
<dbReference type="InterPro" id="IPR050951">
    <property type="entry name" value="Retrovirus_Pol_polyprotein"/>
</dbReference>
<dbReference type="InterPro" id="IPR036397">
    <property type="entry name" value="RNaseH_sf"/>
</dbReference>
<keyword evidence="10" id="KW-1185">Reference proteome</keyword>
<dbReference type="SUPFAM" id="SSF56672">
    <property type="entry name" value="DNA/RNA polymerases"/>
    <property type="match status" value="1"/>
</dbReference>
<dbReference type="PROSITE" id="PS50158">
    <property type="entry name" value="ZF_CCHC"/>
    <property type="match status" value="1"/>
</dbReference>
<dbReference type="PANTHER" id="PTHR37984">
    <property type="entry name" value="PROTEIN CBG26694"/>
    <property type="match status" value="1"/>
</dbReference>
<dbReference type="InterPro" id="IPR043128">
    <property type="entry name" value="Rev_trsase/Diguanyl_cyclase"/>
</dbReference>
<dbReference type="Pfam" id="PF00078">
    <property type="entry name" value="RVT_1"/>
    <property type="match status" value="1"/>
</dbReference>
<dbReference type="SUPFAM" id="SSF53098">
    <property type="entry name" value="Ribonuclease H-like"/>
    <property type="match status" value="1"/>
</dbReference>
<dbReference type="Gene3D" id="1.10.340.70">
    <property type="match status" value="1"/>
</dbReference>
<feature type="coiled-coil region" evidence="5">
    <location>
        <begin position="196"/>
        <end position="223"/>
    </location>
</feature>
<dbReference type="Gene3D" id="3.10.10.10">
    <property type="entry name" value="HIV Type 1 Reverse Transcriptase, subunit A, domain 1"/>
    <property type="match status" value="1"/>
</dbReference>
<evidence type="ECO:0000259" key="8">
    <source>
        <dbReference type="PROSITE" id="PS50994"/>
    </source>
</evidence>
<sequence length="1368" mass="154046">MAVPNVNPPEVQRVVVEHIVKSGEATSQMLTSLKLRFFSGRCPCPVNEVDYDTWHNSVELMLQDPAVSNLVRSRKILDSLLPPAADIVRTLGSQATSSAYLDLLDSAFGTVEDGDELFAKFLNALQDAGEKPSQFLQRLQVALTQTIRRGGVSSTEDKLSTKEFHMRRHLGTSKSRTSFYALCASSDEVASTQAIVSDISKQITELQCQVESLKKAKEQIQGSHESRVRDLQKQVVELKGQIVDVKPAKSVKDKSTAKMNRSQSVQTNLSEFSPSFPSKQQSKPKPWYCFRCGEDGHIASTCDNDANPALVASKRKLLKELFLWDKQGLRSVVGVPKSIRADVVIRTLASEANLLFCLRDWWEQSALNLSHLEIKSLEHLEVEAANGQFVPYLGYIEIDVVFPKVFLGVETKLTTLALVTTDTSCNAQAPDLIGTNTLDLAYESSFSSQESTSDKWVLMEPPSESSLPEGLLCTSCLVTLPQRSSRKIPVILKNETEHDILVPAKSVIAKLHSLQSVITKEATTGSSSQAEGAQPYHFYFDDSPIPDKVTHHIMLHDETLFKQRVRPIHPQDFDAVRKHLQELLDAGVIRESESSFSSPIIIVRKRNGDVRLCVDYRKLNLQTIKDAYALPNLKETFSALTGSRWFSVLDLKSGYYQIEVEESDKHKTAFVCPLGFWEFNRMPQGVTNAPSTFQRLMEWYMSDIHLKETVPAEVIQAVCDKHIVHCNSLVCGESLAMHADAIPGSFDQNEGYAGLSVVPTFGENDLKEKQRSDPIIREVIHQLETGETVPPSVRKELPVLSLLLRDLNTVELRNGILYWKRQEGDHFQYQLVLPESLCSMVVTCLHDEMGHLGIDRTLDLVRSRFCWPRMIVDVERKIRTCPRCVGRKALPERAAPLVNIQVTRPLELKSHTVDKALWENFIVHYRIPEKLHSDQGADFESKTIKELCELMGMHKIRMTPYHPRGNPVERFNRTLISMLGTLKECDKVHWSSFVKPLVHAYNCTKHDSTGFSPYELMFGRQPRLPIDLAFDVPQNREEFKSHSQYVRNLKSRLQKTYDLAIKSAAKVEEGNKAHFDKHVLESTLDIGDRVLVKNVHLRGKHELADKWESLVYTVVKRAGDLPVYIVRPEGREGPLRTLHRDLLLPCDLLQLPEEIVNLPRTRKRPPTRRNPSNEEQEQSESDDDSCVELMYRDLPAQTNTRLTEVYETAARSQNNVPLIPAAQNTVDCISTHDIPVSVDSPDECLPESETPALDSTPILNLVPVDDPEVVEPEANENLPADTSDAQVDQRIPAEETETVCEHETAKEQIEKDGNVIRKSNRVRQKTQIFTYPELGNPLVSIVQSLFQSLSTAGLTPSLRAVLPTHLNL</sequence>
<dbReference type="EC" id="3.1.26.4" evidence="2"/>
<evidence type="ECO:0000256" key="1">
    <source>
        <dbReference type="ARBA" id="ARBA00010879"/>
    </source>
</evidence>
<feature type="domain" description="Integrase catalytic" evidence="8">
    <location>
        <begin position="907"/>
        <end position="1021"/>
    </location>
</feature>
<accession>A0ABQ8L9X1</accession>
<dbReference type="InterPro" id="IPR000477">
    <property type="entry name" value="RT_dom"/>
</dbReference>
<evidence type="ECO:0000256" key="4">
    <source>
        <dbReference type="PROSITE-ProRule" id="PRU00047"/>
    </source>
</evidence>
<evidence type="ECO:0000313" key="10">
    <source>
        <dbReference type="Proteomes" id="UP000830375"/>
    </source>
</evidence>
<dbReference type="InterPro" id="IPR036875">
    <property type="entry name" value="Znf_CCHC_sf"/>
</dbReference>
<evidence type="ECO:0000256" key="5">
    <source>
        <dbReference type="SAM" id="Coils"/>
    </source>
</evidence>
<evidence type="ECO:0000256" key="3">
    <source>
        <dbReference type="ARBA" id="ARBA00039658"/>
    </source>
</evidence>